<evidence type="ECO:0008006" key="3">
    <source>
        <dbReference type="Google" id="ProtNLM"/>
    </source>
</evidence>
<evidence type="ECO:0000313" key="2">
    <source>
        <dbReference type="EMBL" id="RHN81023.1"/>
    </source>
</evidence>
<organism evidence="2">
    <name type="scientific">Medicago truncatula</name>
    <name type="common">Barrel medic</name>
    <name type="synonym">Medicago tribuloides</name>
    <dbReference type="NCBI Taxonomy" id="3880"/>
    <lineage>
        <taxon>Eukaryota</taxon>
        <taxon>Viridiplantae</taxon>
        <taxon>Streptophyta</taxon>
        <taxon>Embryophyta</taxon>
        <taxon>Tracheophyta</taxon>
        <taxon>Spermatophyta</taxon>
        <taxon>Magnoliopsida</taxon>
        <taxon>eudicotyledons</taxon>
        <taxon>Gunneridae</taxon>
        <taxon>Pentapetalae</taxon>
        <taxon>rosids</taxon>
        <taxon>fabids</taxon>
        <taxon>Fabales</taxon>
        <taxon>Fabaceae</taxon>
        <taxon>Papilionoideae</taxon>
        <taxon>50 kb inversion clade</taxon>
        <taxon>NPAAA clade</taxon>
        <taxon>Hologalegina</taxon>
        <taxon>IRL clade</taxon>
        <taxon>Trifolieae</taxon>
        <taxon>Medicago</taxon>
    </lineage>
</organism>
<reference evidence="2" key="1">
    <citation type="journal article" date="2018" name="Nat. Plants">
        <title>Whole-genome landscape of Medicago truncatula symbiotic genes.</title>
        <authorList>
            <person name="Pecrix Y."/>
            <person name="Gamas P."/>
            <person name="Carrere S."/>
        </authorList>
    </citation>
    <scope>NUCLEOTIDE SEQUENCE</scope>
    <source>
        <tissue evidence="2">Leaves</tissue>
    </source>
</reference>
<dbReference type="EMBL" id="PSQE01000001">
    <property type="protein sequence ID" value="RHN81023.1"/>
    <property type="molecule type" value="Genomic_DNA"/>
</dbReference>
<protein>
    <recommendedName>
        <fullName evidence="3">Transmembrane protein</fullName>
    </recommendedName>
</protein>
<accession>A0A396JXK3</accession>
<gene>
    <name evidence="2" type="ORF">MtrunA17_Chr1g0194551</name>
</gene>
<evidence type="ECO:0000256" key="1">
    <source>
        <dbReference type="SAM" id="SignalP"/>
    </source>
</evidence>
<dbReference type="Proteomes" id="UP000265566">
    <property type="component" value="Chromosome 1"/>
</dbReference>
<dbReference type="Gramene" id="rna5013">
    <property type="protein sequence ID" value="RHN81023.1"/>
    <property type="gene ID" value="gene5013"/>
</dbReference>
<sequence length="118" mass="12568">MDSRFNKSLLVILSFSSLLLSSNAVPSTHISTSVPAPAPSIHYVDYILPKRKPNAGIGLFENSVPLKKQNSASVSPDDSDFQFEDPNLLGSIAADVAKNADPEIVKLCVNGENPALCT</sequence>
<comment type="caution">
    <text evidence="2">The sequence shown here is derived from an EMBL/GenBank/DDBJ whole genome shotgun (WGS) entry which is preliminary data.</text>
</comment>
<feature type="signal peptide" evidence="1">
    <location>
        <begin position="1"/>
        <end position="24"/>
    </location>
</feature>
<name>A0A396JXK3_MEDTR</name>
<keyword evidence="1" id="KW-0732">Signal</keyword>
<dbReference type="AlphaFoldDB" id="A0A396JXK3"/>
<feature type="chain" id="PRO_5017294766" description="Transmembrane protein" evidence="1">
    <location>
        <begin position="25"/>
        <end position="118"/>
    </location>
</feature>
<proteinExistence type="predicted"/>